<evidence type="ECO:0000313" key="2">
    <source>
        <dbReference type="EMBL" id="KZS97169.1"/>
    </source>
</evidence>
<feature type="compositionally biased region" description="Pro residues" evidence="1">
    <location>
        <begin position="20"/>
        <end position="39"/>
    </location>
</feature>
<dbReference type="EMBL" id="KV419397">
    <property type="protein sequence ID" value="KZS97169.1"/>
    <property type="molecule type" value="Genomic_DNA"/>
</dbReference>
<organism evidence="2 3">
    <name type="scientific">Sistotremastrum niveocremeum HHB9708</name>
    <dbReference type="NCBI Taxonomy" id="1314777"/>
    <lineage>
        <taxon>Eukaryota</taxon>
        <taxon>Fungi</taxon>
        <taxon>Dikarya</taxon>
        <taxon>Basidiomycota</taxon>
        <taxon>Agaricomycotina</taxon>
        <taxon>Agaricomycetes</taxon>
        <taxon>Sistotremastrales</taxon>
        <taxon>Sistotremastraceae</taxon>
        <taxon>Sertulicium</taxon>
        <taxon>Sertulicium niveocremeum</taxon>
    </lineage>
</organism>
<protein>
    <submittedName>
        <fullName evidence="2">Uncharacterized protein</fullName>
    </submittedName>
</protein>
<feature type="region of interest" description="Disordered" evidence="1">
    <location>
        <begin position="19"/>
        <end position="39"/>
    </location>
</feature>
<keyword evidence="3" id="KW-1185">Reference proteome</keyword>
<dbReference type="Proteomes" id="UP000076722">
    <property type="component" value="Unassembled WGS sequence"/>
</dbReference>
<reference evidence="2 3" key="1">
    <citation type="journal article" date="2016" name="Mol. Biol. Evol.">
        <title>Comparative Genomics of Early-Diverging Mushroom-Forming Fungi Provides Insights into the Origins of Lignocellulose Decay Capabilities.</title>
        <authorList>
            <person name="Nagy L.G."/>
            <person name="Riley R."/>
            <person name="Tritt A."/>
            <person name="Adam C."/>
            <person name="Daum C."/>
            <person name="Floudas D."/>
            <person name="Sun H."/>
            <person name="Yadav J.S."/>
            <person name="Pangilinan J."/>
            <person name="Larsson K.H."/>
            <person name="Matsuura K."/>
            <person name="Barry K."/>
            <person name="Labutti K."/>
            <person name="Kuo R."/>
            <person name="Ohm R.A."/>
            <person name="Bhattacharya S.S."/>
            <person name="Shirouzu T."/>
            <person name="Yoshinaga Y."/>
            <person name="Martin F.M."/>
            <person name="Grigoriev I.V."/>
            <person name="Hibbett D.S."/>
        </authorList>
    </citation>
    <scope>NUCLEOTIDE SEQUENCE [LARGE SCALE GENOMIC DNA]</scope>
    <source>
        <strain evidence="2 3">HHB9708</strain>
    </source>
</reference>
<evidence type="ECO:0000313" key="3">
    <source>
        <dbReference type="Proteomes" id="UP000076722"/>
    </source>
</evidence>
<sequence length="129" mass="13760">MSSATVTIKARRFSCGPNCPSLPPPLPPTTLPDNIPPNPLPLPLSESSHSVLSSPDSCHAVIDTLATRVISLLSPPFISRTFSSLSLTPYSPFSPLSPPPDLLVYRPRASRVTDAAVDHGLLLFICFSI</sequence>
<name>A0A164YRI1_9AGAM</name>
<accession>A0A164YRI1</accession>
<dbReference type="AlphaFoldDB" id="A0A164YRI1"/>
<proteinExistence type="predicted"/>
<gene>
    <name evidence="2" type="ORF">SISNIDRAFT_482103</name>
</gene>
<evidence type="ECO:0000256" key="1">
    <source>
        <dbReference type="SAM" id="MobiDB-lite"/>
    </source>
</evidence>